<keyword evidence="8" id="KW-0413">Isomerase</keyword>
<dbReference type="InterPro" id="IPR004589">
    <property type="entry name" value="DNA_helicase_ATP-dep_RecQ"/>
</dbReference>
<protein>
    <recommendedName>
        <fullName evidence="11">DNA 3'-5' helicase</fullName>
        <ecNumber evidence="11">5.6.2.4</ecNumber>
    </recommendedName>
</protein>
<keyword evidence="13" id="KW-0863">Zinc-finger</keyword>
<evidence type="ECO:0000256" key="2">
    <source>
        <dbReference type="ARBA" id="ARBA00005446"/>
    </source>
</evidence>
<keyword evidence="6" id="KW-0067">ATP-binding</keyword>
<dbReference type="FunFam" id="3.40.50.300:FF:000772">
    <property type="entry name" value="ATP-dependent DNA helicase Q4"/>
    <property type="match status" value="1"/>
</dbReference>
<dbReference type="GO" id="GO:0043138">
    <property type="term" value="F:3'-5' DNA helicase activity"/>
    <property type="evidence" value="ECO:0007669"/>
    <property type="project" value="UniProtKB-EC"/>
</dbReference>
<dbReference type="PANTHER" id="PTHR13710:SF108">
    <property type="entry name" value="ATP-DEPENDENT DNA HELICASE Q4"/>
    <property type="match status" value="1"/>
</dbReference>
<evidence type="ECO:0000259" key="16">
    <source>
        <dbReference type="PROSITE" id="PS51192"/>
    </source>
</evidence>
<gene>
    <name evidence="18" type="ORF">CDAUBV1_LOCUS1314</name>
</gene>
<keyword evidence="4" id="KW-0378">Hydrolase</keyword>
<keyword evidence="3" id="KW-0547">Nucleotide-binding</keyword>
<dbReference type="SMART" id="SM00487">
    <property type="entry name" value="DEXDc"/>
    <property type="match status" value="1"/>
</dbReference>
<evidence type="ECO:0000256" key="10">
    <source>
        <dbReference type="ARBA" id="ARBA00034617"/>
    </source>
</evidence>
<evidence type="ECO:0000313" key="18">
    <source>
        <dbReference type="EMBL" id="CAL5129876.1"/>
    </source>
</evidence>
<dbReference type="InterPro" id="IPR014001">
    <property type="entry name" value="Helicase_ATP-bd"/>
</dbReference>
<dbReference type="SUPFAM" id="SSF57756">
    <property type="entry name" value="Retrovirus zinc finger-like domains"/>
    <property type="match status" value="1"/>
</dbReference>
<dbReference type="PROSITE" id="PS51192">
    <property type="entry name" value="HELICASE_ATP_BIND_1"/>
    <property type="match status" value="1"/>
</dbReference>
<dbReference type="GO" id="GO:0003677">
    <property type="term" value="F:DNA binding"/>
    <property type="evidence" value="ECO:0007669"/>
    <property type="project" value="UniProtKB-KW"/>
</dbReference>
<dbReference type="GO" id="GO:0005694">
    <property type="term" value="C:chromosome"/>
    <property type="evidence" value="ECO:0007669"/>
    <property type="project" value="TreeGrafter"/>
</dbReference>
<dbReference type="EC" id="5.6.2.4" evidence="11"/>
<dbReference type="Pfam" id="PF00271">
    <property type="entry name" value="Helicase_C"/>
    <property type="match status" value="1"/>
</dbReference>
<evidence type="ECO:0000256" key="7">
    <source>
        <dbReference type="ARBA" id="ARBA00023125"/>
    </source>
</evidence>
<dbReference type="NCBIfam" id="TIGR00614">
    <property type="entry name" value="recQ_fam"/>
    <property type="match status" value="1"/>
</dbReference>
<keyword evidence="13" id="KW-0862">Zinc</keyword>
<dbReference type="Pfam" id="PF00098">
    <property type="entry name" value="zf-CCHC"/>
    <property type="match status" value="1"/>
</dbReference>
<name>A0AAV2SZJ9_CALDB</name>
<proteinExistence type="inferred from homology"/>
<dbReference type="GO" id="GO:0008270">
    <property type="term" value="F:zinc ion binding"/>
    <property type="evidence" value="ECO:0007669"/>
    <property type="project" value="UniProtKB-KW"/>
</dbReference>
<feature type="domain" description="Helicase C-terminal" evidence="17">
    <location>
        <begin position="604"/>
        <end position="774"/>
    </location>
</feature>
<dbReference type="AlphaFoldDB" id="A0AAV2SZJ9"/>
<keyword evidence="5" id="KW-0347">Helicase</keyword>
<evidence type="ECO:0000256" key="6">
    <source>
        <dbReference type="ARBA" id="ARBA00022840"/>
    </source>
</evidence>
<evidence type="ECO:0000256" key="1">
    <source>
        <dbReference type="ARBA" id="ARBA00004123"/>
    </source>
</evidence>
<feature type="region of interest" description="Disordered" evidence="14">
    <location>
        <begin position="185"/>
        <end position="213"/>
    </location>
</feature>
<comment type="catalytic activity">
    <reaction evidence="12">
        <text>ATP + H2O = ADP + phosphate + H(+)</text>
        <dbReference type="Rhea" id="RHEA:13065"/>
        <dbReference type="ChEBI" id="CHEBI:15377"/>
        <dbReference type="ChEBI" id="CHEBI:15378"/>
        <dbReference type="ChEBI" id="CHEBI:30616"/>
        <dbReference type="ChEBI" id="CHEBI:43474"/>
        <dbReference type="ChEBI" id="CHEBI:456216"/>
    </reaction>
</comment>
<dbReference type="GO" id="GO:0005737">
    <property type="term" value="C:cytoplasm"/>
    <property type="evidence" value="ECO:0007669"/>
    <property type="project" value="TreeGrafter"/>
</dbReference>
<dbReference type="Pfam" id="PF00270">
    <property type="entry name" value="DEAD"/>
    <property type="match status" value="1"/>
</dbReference>
<dbReference type="PANTHER" id="PTHR13710">
    <property type="entry name" value="DNA HELICASE RECQ FAMILY MEMBER"/>
    <property type="match status" value="1"/>
</dbReference>
<dbReference type="PROSITE" id="PS51194">
    <property type="entry name" value="HELICASE_CTER"/>
    <property type="match status" value="1"/>
</dbReference>
<sequence length="1147" mass="128188">MDEGEPNPWDVKVKHIKHRCSKPVRLSQEKYAERLKTNRSCASYSFIHGISARRISEVTTKFQLPLPVPSCLDDKENCPEDISASFIPVKENTGFSTVAQSDRSNVSLKLSKIPLVLERSLGSLDKPHSPKSKYFRRGSFLGKPQVPPTEPVADTVHLDETNTTQPQFDKSCQLSVVYETTNLSRVSPKPAREVPSDVVTSSSTPDTTGGSSKAVDMITDVITSYKQKSGTRCRPPPTQNYLKLNLRKKCFSRKGSMRQRALQRKVRSMKFKRRFGNSGPNKSYGNCFRCGAAGHWANKCPSTIGDSKPAVESHTNSLHASRLSSASWRILTTKELDTRFAPAQFEDLFQVPDIHGTNGLGNKYTTEELRMRIQSSLKTLGFKSFRAGQELIVLRILLGISTLAVLPTAAGKSLCYQLPAYICQQLCSTVALVVSPLISLMEDQVIKLHTGVEGAYLNSSQSASTKEDILQKARSGQYAFLLVSPEALVESDWLLQPGRLPPISFVCIDEAHCLADWSHHFRPSYLRVCSLMRNFLGVKCFLGLSATCTPATIVNVCKNLHINDPVRFVGDTIDGASLSQPGYVQPSFSPIPPNLTITASLDAQRDEALISLLGRPPFNELTGGILIYCATRENTERLASFIRTSLQDVVNQIGRRRLHWTTAAYHAGQTSSERSRIQKRFMTGRVRVLVATSAFGMGLNKSDLQAVIHYSLTKSFENYVQEIGRVGRTQQLSYCHAFLPPTLISDPREANELRRHVFTNHIDAVMLKRLLRLLFDQVKCTCRLREDAKGQCGGHVFAIDPVVTGEAVDMKPESLATVLAYMELDPDGPLISILQPGYSTAVIDCYGGPAELAYASQRCLAVAGSLALTAEKENAEQFACLRQLKLSLPELCNRWGWRPNAVKQELKTLEWDSGGTDAANRVPYRTGINVSLSQWSWWFWVNGSQLPLSAERLDKCLDYLIRRLSKIENASLSSLDRLTRTLSSVAEPSFDQIYPLSSTHSTQESAAKQADNDFISKRREERSRAVHELIRTYFLDFDADSSVCALHKKQDMNSDRMDFCWPPPVTENQINIIRASVRDFIKVHGPSLENRVTGRTLANIFHGISTPQFPATTWSRCHRYWRAHLDVDWPCIKRVATEELLNYITLL</sequence>
<keyword evidence="13" id="KW-0479">Metal-binding</keyword>
<dbReference type="Gene3D" id="4.10.60.10">
    <property type="entry name" value="Zinc finger, CCHC-type"/>
    <property type="match status" value="1"/>
</dbReference>
<dbReference type="GO" id="GO:0000724">
    <property type="term" value="P:double-strand break repair via homologous recombination"/>
    <property type="evidence" value="ECO:0007669"/>
    <property type="project" value="TreeGrafter"/>
</dbReference>
<dbReference type="SMART" id="SM00343">
    <property type="entry name" value="ZnF_C2HC"/>
    <property type="match status" value="1"/>
</dbReference>
<feature type="domain" description="CCHC-type" evidence="15">
    <location>
        <begin position="287"/>
        <end position="302"/>
    </location>
</feature>
<organism evidence="18 19">
    <name type="scientific">Calicophoron daubneyi</name>
    <name type="common">Rumen fluke</name>
    <name type="synonym">Paramphistomum daubneyi</name>
    <dbReference type="NCBI Taxonomy" id="300641"/>
    <lineage>
        <taxon>Eukaryota</taxon>
        <taxon>Metazoa</taxon>
        <taxon>Spiralia</taxon>
        <taxon>Lophotrochozoa</taxon>
        <taxon>Platyhelminthes</taxon>
        <taxon>Trematoda</taxon>
        <taxon>Digenea</taxon>
        <taxon>Plagiorchiida</taxon>
        <taxon>Pronocephalata</taxon>
        <taxon>Paramphistomoidea</taxon>
        <taxon>Paramphistomidae</taxon>
        <taxon>Calicophoron</taxon>
    </lineage>
</organism>
<evidence type="ECO:0000256" key="11">
    <source>
        <dbReference type="ARBA" id="ARBA00034808"/>
    </source>
</evidence>
<evidence type="ECO:0000256" key="13">
    <source>
        <dbReference type="PROSITE-ProRule" id="PRU00047"/>
    </source>
</evidence>
<evidence type="ECO:0000313" key="19">
    <source>
        <dbReference type="Proteomes" id="UP001497525"/>
    </source>
</evidence>
<dbReference type="GO" id="GO:0005634">
    <property type="term" value="C:nucleus"/>
    <property type="evidence" value="ECO:0007669"/>
    <property type="project" value="UniProtKB-SubCell"/>
</dbReference>
<evidence type="ECO:0000259" key="17">
    <source>
        <dbReference type="PROSITE" id="PS51194"/>
    </source>
</evidence>
<evidence type="ECO:0000259" key="15">
    <source>
        <dbReference type="PROSITE" id="PS50158"/>
    </source>
</evidence>
<reference evidence="18" key="1">
    <citation type="submission" date="2024-06" db="EMBL/GenBank/DDBJ databases">
        <authorList>
            <person name="Liu X."/>
            <person name="Lenzi L."/>
            <person name="Haldenby T S."/>
            <person name="Uol C."/>
        </authorList>
    </citation>
    <scope>NUCLEOTIDE SEQUENCE</scope>
</reference>
<comment type="similarity">
    <text evidence="2">Belongs to the helicase family. RecQ subfamily.</text>
</comment>
<dbReference type="GO" id="GO:0009378">
    <property type="term" value="F:four-way junction helicase activity"/>
    <property type="evidence" value="ECO:0007669"/>
    <property type="project" value="TreeGrafter"/>
</dbReference>
<dbReference type="InterPro" id="IPR036875">
    <property type="entry name" value="Znf_CCHC_sf"/>
</dbReference>
<feature type="domain" description="Helicase ATP-binding" evidence="16">
    <location>
        <begin position="393"/>
        <end position="566"/>
    </location>
</feature>
<keyword evidence="7" id="KW-0238">DNA-binding</keyword>
<dbReference type="GO" id="GO:0016787">
    <property type="term" value="F:hydrolase activity"/>
    <property type="evidence" value="ECO:0007669"/>
    <property type="project" value="UniProtKB-KW"/>
</dbReference>
<keyword evidence="9" id="KW-0539">Nucleus</keyword>
<comment type="catalytic activity">
    <reaction evidence="10">
        <text>Couples ATP hydrolysis with the unwinding of duplex DNA by translocating in the 3'-5' direction.</text>
        <dbReference type="EC" id="5.6.2.4"/>
    </reaction>
</comment>
<dbReference type="InterPro" id="IPR011545">
    <property type="entry name" value="DEAD/DEAH_box_helicase_dom"/>
</dbReference>
<evidence type="ECO:0000256" key="14">
    <source>
        <dbReference type="SAM" id="MobiDB-lite"/>
    </source>
</evidence>
<evidence type="ECO:0000256" key="12">
    <source>
        <dbReference type="ARBA" id="ARBA00049360"/>
    </source>
</evidence>
<dbReference type="InterPro" id="IPR001650">
    <property type="entry name" value="Helicase_C-like"/>
</dbReference>
<dbReference type="InterPro" id="IPR027417">
    <property type="entry name" value="P-loop_NTPase"/>
</dbReference>
<comment type="caution">
    <text evidence="18">The sequence shown here is derived from an EMBL/GenBank/DDBJ whole genome shotgun (WGS) entry which is preliminary data.</text>
</comment>
<evidence type="ECO:0000256" key="8">
    <source>
        <dbReference type="ARBA" id="ARBA00023235"/>
    </source>
</evidence>
<evidence type="ECO:0000256" key="9">
    <source>
        <dbReference type="ARBA" id="ARBA00023242"/>
    </source>
</evidence>
<dbReference type="Gene3D" id="3.40.50.300">
    <property type="entry name" value="P-loop containing nucleotide triphosphate hydrolases"/>
    <property type="match status" value="2"/>
</dbReference>
<dbReference type="Proteomes" id="UP001497525">
    <property type="component" value="Unassembled WGS sequence"/>
</dbReference>
<dbReference type="EMBL" id="CAXLJL010000054">
    <property type="protein sequence ID" value="CAL5129876.1"/>
    <property type="molecule type" value="Genomic_DNA"/>
</dbReference>
<comment type="subcellular location">
    <subcellularLocation>
        <location evidence="1">Nucleus</location>
    </subcellularLocation>
</comment>
<evidence type="ECO:0000256" key="3">
    <source>
        <dbReference type="ARBA" id="ARBA00022741"/>
    </source>
</evidence>
<dbReference type="GO" id="GO:0005524">
    <property type="term" value="F:ATP binding"/>
    <property type="evidence" value="ECO:0007669"/>
    <property type="project" value="UniProtKB-KW"/>
</dbReference>
<dbReference type="InterPro" id="IPR001878">
    <property type="entry name" value="Znf_CCHC"/>
</dbReference>
<dbReference type="PROSITE" id="PS50158">
    <property type="entry name" value="ZF_CCHC"/>
    <property type="match status" value="1"/>
</dbReference>
<accession>A0AAV2SZJ9</accession>
<evidence type="ECO:0000256" key="4">
    <source>
        <dbReference type="ARBA" id="ARBA00022801"/>
    </source>
</evidence>
<evidence type="ECO:0000256" key="5">
    <source>
        <dbReference type="ARBA" id="ARBA00022806"/>
    </source>
</evidence>
<dbReference type="SUPFAM" id="SSF52540">
    <property type="entry name" value="P-loop containing nucleoside triphosphate hydrolases"/>
    <property type="match status" value="1"/>
</dbReference>
<dbReference type="SMART" id="SM00490">
    <property type="entry name" value="HELICc"/>
    <property type="match status" value="1"/>
</dbReference>
<feature type="compositionally biased region" description="Low complexity" evidence="14">
    <location>
        <begin position="196"/>
        <end position="212"/>
    </location>
</feature>